<protein>
    <submittedName>
        <fullName evidence="1">Uncharacterized protein</fullName>
    </submittedName>
</protein>
<name>A0ABY4CC26_9BACT</name>
<evidence type="ECO:0000313" key="2">
    <source>
        <dbReference type="Proteomes" id="UP000830116"/>
    </source>
</evidence>
<accession>A0ABY4CC26</accession>
<dbReference type="Proteomes" id="UP000830116">
    <property type="component" value="Chromosome"/>
</dbReference>
<organism evidence="1 2">
    <name type="scientific">Bdellovibrio reynosensis</name>
    <dbReference type="NCBI Taxonomy" id="2835041"/>
    <lineage>
        <taxon>Bacteria</taxon>
        <taxon>Pseudomonadati</taxon>
        <taxon>Bdellovibrionota</taxon>
        <taxon>Bdellovibrionia</taxon>
        <taxon>Bdellovibrionales</taxon>
        <taxon>Pseudobdellovibrionaceae</taxon>
        <taxon>Bdellovibrio</taxon>
    </lineage>
</organism>
<dbReference type="RefSeq" id="WP_243540119.1">
    <property type="nucleotide sequence ID" value="NZ_CP093442.1"/>
</dbReference>
<dbReference type="EMBL" id="CP093442">
    <property type="protein sequence ID" value="UOF02527.1"/>
    <property type="molecule type" value="Genomic_DNA"/>
</dbReference>
<proteinExistence type="predicted"/>
<gene>
    <name evidence="1" type="ORF">MNR06_06125</name>
</gene>
<sequence>MGKIWIVLTSVVLFWVQPSFADTTGCSPLFRQSKSLTTQQGLQLIASILRPPRQDCWNKDSSAILVSYEWQQVSKELPKNEVLFWVNVQGQQQFVPGDVLCFEAKSLFDKNTSYEDVYQCKASAQLKLEHFGSFILEIAPRLNGKWDTHGFERNYIFNF</sequence>
<evidence type="ECO:0000313" key="1">
    <source>
        <dbReference type="EMBL" id="UOF02527.1"/>
    </source>
</evidence>
<reference evidence="1" key="1">
    <citation type="submission" date="2022-03" db="EMBL/GenBank/DDBJ databases">
        <title>Genome Identification and Characterization of new species Bdellovibrio reynosense LBG001 sp. nov. from a Mexico soil sample.</title>
        <authorList>
            <person name="Camilli A."/>
            <person name="Ajao Y."/>
            <person name="Guo X."/>
        </authorList>
    </citation>
    <scope>NUCLEOTIDE SEQUENCE</scope>
    <source>
        <strain evidence="1">LBG001</strain>
    </source>
</reference>
<keyword evidence="2" id="KW-1185">Reference proteome</keyword>